<accession>A0A154BVL7</accession>
<comment type="caution">
    <text evidence="2">The sequence shown here is derived from an EMBL/GenBank/DDBJ whole genome shotgun (WGS) entry which is preliminary data.</text>
</comment>
<comment type="similarity">
    <text evidence="1">Belongs to the UPF0751 family.</text>
</comment>
<name>A0A154BVL7_ANASB</name>
<proteinExistence type="inferred from homology"/>
<evidence type="ECO:0000256" key="1">
    <source>
        <dbReference type="ARBA" id="ARBA00007189"/>
    </source>
</evidence>
<dbReference type="OrthoDB" id="5324142at2"/>
<dbReference type="STRING" id="1794912.AXX12_00090"/>
<dbReference type="Pfam" id="PF10087">
    <property type="entry name" value="DUF2325"/>
    <property type="match status" value="1"/>
</dbReference>
<evidence type="ECO:0000313" key="2">
    <source>
        <dbReference type="EMBL" id="KYZ77982.1"/>
    </source>
</evidence>
<reference evidence="2 3" key="1">
    <citation type="submission" date="2016-02" db="EMBL/GenBank/DDBJ databases">
        <title>Anaerosporomusa subterraneum gen. nov., sp. nov., a spore-forming obligate anaerobe isolated from saprolite.</title>
        <authorList>
            <person name="Choi J.K."/>
            <person name="Shah M."/>
            <person name="Yee N."/>
        </authorList>
    </citation>
    <scope>NUCLEOTIDE SEQUENCE [LARGE SCALE GENOMIC DNA]</scope>
    <source>
        <strain evidence="2 3">RU4</strain>
    </source>
</reference>
<protein>
    <submittedName>
        <fullName evidence="2">Dihydroorotate dehydrogenase</fullName>
    </submittedName>
</protein>
<sequence>MSVVVIGGDHLGHIERKLYERGVSKLIHVSGRKKSDNRRVVLNSQTAAVLIFTDYINHNLMEEVKSQARCLDIPVIFSKRSWSAVEQKLAVGGLMNA</sequence>
<dbReference type="Proteomes" id="UP000076268">
    <property type="component" value="Unassembled WGS sequence"/>
</dbReference>
<dbReference type="RefSeq" id="WP_066236547.1">
    <property type="nucleotide sequence ID" value="NZ_LSGP01000001.1"/>
</dbReference>
<dbReference type="EMBL" id="LSGP01000001">
    <property type="protein sequence ID" value="KYZ77982.1"/>
    <property type="molecule type" value="Genomic_DNA"/>
</dbReference>
<evidence type="ECO:0000313" key="3">
    <source>
        <dbReference type="Proteomes" id="UP000076268"/>
    </source>
</evidence>
<dbReference type="PIRSF" id="PIRSF020408">
    <property type="entry name" value="UCP020408"/>
    <property type="match status" value="1"/>
</dbReference>
<keyword evidence="3" id="KW-1185">Reference proteome</keyword>
<gene>
    <name evidence="2" type="ORF">AXX12_00090</name>
</gene>
<organism evidence="2 3">
    <name type="scientific">Anaerosporomusa subterranea</name>
    <dbReference type="NCBI Taxonomy" id="1794912"/>
    <lineage>
        <taxon>Bacteria</taxon>
        <taxon>Bacillati</taxon>
        <taxon>Bacillota</taxon>
        <taxon>Negativicutes</taxon>
        <taxon>Acetonemataceae</taxon>
        <taxon>Anaerosporomusa</taxon>
    </lineage>
</organism>
<dbReference type="AlphaFoldDB" id="A0A154BVL7"/>
<dbReference type="InterPro" id="IPR016772">
    <property type="entry name" value="UCP020408"/>
</dbReference>